<evidence type="ECO:0008006" key="4">
    <source>
        <dbReference type="Google" id="ProtNLM"/>
    </source>
</evidence>
<dbReference type="AlphaFoldDB" id="A0AAD4XMW1"/>
<name>A0AAD4XMW1_9MAGN</name>
<evidence type="ECO:0000313" key="2">
    <source>
        <dbReference type="EMBL" id="KAI3925140.1"/>
    </source>
</evidence>
<keyword evidence="3" id="KW-1185">Reference proteome</keyword>
<evidence type="ECO:0000256" key="1">
    <source>
        <dbReference type="SAM" id="SignalP"/>
    </source>
</evidence>
<gene>
    <name evidence="2" type="ORF">MKW98_009790</name>
</gene>
<feature type="chain" id="PRO_5041966559" description="Plethodontid modulating factor" evidence="1">
    <location>
        <begin position="28"/>
        <end position="94"/>
    </location>
</feature>
<keyword evidence="1" id="KW-0732">Signal</keyword>
<protein>
    <recommendedName>
        <fullName evidence="4">Plethodontid modulating factor</fullName>
    </recommendedName>
</protein>
<dbReference type="Proteomes" id="UP001202328">
    <property type="component" value="Unassembled WGS sequence"/>
</dbReference>
<sequence>MSNFTTQLVVALSLCLLLLSFSNSVEATARSITETTNDFECKQIRKPCKTDRDCDLECSNVGYELRGICVRHHEEKIDVNRFKVINLYGCCCEI</sequence>
<proteinExistence type="predicted"/>
<comment type="caution">
    <text evidence="2">The sequence shown here is derived from an EMBL/GenBank/DDBJ whole genome shotgun (WGS) entry which is preliminary data.</text>
</comment>
<organism evidence="2 3">
    <name type="scientific">Papaver atlanticum</name>
    <dbReference type="NCBI Taxonomy" id="357466"/>
    <lineage>
        <taxon>Eukaryota</taxon>
        <taxon>Viridiplantae</taxon>
        <taxon>Streptophyta</taxon>
        <taxon>Embryophyta</taxon>
        <taxon>Tracheophyta</taxon>
        <taxon>Spermatophyta</taxon>
        <taxon>Magnoliopsida</taxon>
        <taxon>Ranunculales</taxon>
        <taxon>Papaveraceae</taxon>
        <taxon>Papaveroideae</taxon>
        <taxon>Papaver</taxon>
    </lineage>
</organism>
<reference evidence="2" key="1">
    <citation type="submission" date="2022-04" db="EMBL/GenBank/DDBJ databases">
        <title>A functionally conserved STORR gene fusion in Papaver species that diverged 16.8 million years ago.</title>
        <authorList>
            <person name="Catania T."/>
        </authorList>
    </citation>
    <scope>NUCLEOTIDE SEQUENCE</scope>
    <source>
        <strain evidence="2">S-188037</strain>
    </source>
</reference>
<evidence type="ECO:0000313" key="3">
    <source>
        <dbReference type="Proteomes" id="UP001202328"/>
    </source>
</evidence>
<dbReference type="EMBL" id="JAJJMB010008202">
    <property type="protein sequence ID" value="KAI3925140.1"/>
    <property type="molecule type" value="Genomic_DNA"/>
</dbReference>
<accession>A0AAD4XMW1</accession>
<feature type="signal peptide" evidence="1">
    <location>
        <begin position="1"/>
        <end position="27"/>
    </location>
</feature>